<dbReference type="EMBL" id="AOIU01000010">
    <property type="protein sequence ID" value="ELZ28532.1"/>
    <property type="molecule type" value="Genomic_DNA"/>
</dbReference>
<sequence>SVEKNRFASARDRAYDRINGTLDDYRDPVRLRSMGSFTDDAVGVQALAKLARSEANDTALRASRYVALADNRTVAQTILDTERVLDRTEGTLDNQGLRRSAEAHFDNAERQFDRAQRQLERANESEGRRATSQYAQAIRTLRTSWQQAQQALTMLDEAPPAVTFVSRADPAWNASNTVTRAVAVNVSDVRPWRLEN</sequence>
<keyword evidence="3" id="KW-1185">Reference proteome</keyword>
<evidence type="ECO:0000313" key="3">
    <source>
        <dbReference type="Proteomes" id="UP000011626"/>
    </source>
</evidence>
<keyword evidence="1" id="KW-0175">Coiled coil</keyword>
<organism evidence="2 3">
    <name type="scientific">Halosimplex carlsbadense 2-9-1</name>
    <dbReference type="NCBI Taxonomy" id="797114"/>
    <lineage>
        <taxon>Archaea</taxon>
        <taxon>Methanobacteriati</taxon>
        <taxon>Methanobacteriota</taxon>
        <taxon>Stenosarchaea group</taxon>
        <taxon>Halobacteria</taxon>
        <taxon>Halobacteriales</taxon>
        <taxon>Haloarculaceae</taxon>
        <taxon>Halosimplex</taxon>
    </lineage>
</organism>
<dbReference type="AlphaFoldDB" id="M0D1I5"/>
<name>M0D1I5_9EURY</name>
<comment type="caution">
    <text evidence="2">The sequence shown here is derived from an EMBL/GenBank/DDBJ whole genome shotgun (WGS) entry which is preliminary data.</text>
</comment>
<dbReference type="eggNOG" id="arCOG07561">
    <property type="taxonomic scope" value="Archaea"/>
</dbReference>
<accession>M0D1I5</accession>
<dbReference type="Proteomes" id="UP000011626">
    <property type="component" value="Unassembled WGS sequence"/>
</dbReference>
<feature type="non-terminal residue" evidence="2">
    <location>
        <position position="1"/>
    </location>
</feature>
<feature type="non-terminal residue" evidence="2">
    <location>
        <position position="196"/>
    </location>
</feature>
<proteinExistence type="predicted"/>
<evidence type="ECO:0000313" key="2">
    <source>
        <dbReference type="EMBL" id="ELZ28532.1"/>
    </source>
</evidence>
<protein>
    <submittedName>
        <fullName evidence="2">Uncharacterized protein</fullName>
    </submittedName>
</protein>
<gene>
    <name evidence="2" type="ORF">C475_04830</name>
</gene>
<evidence type="ECO:0000256" key="1">
    <source>
        <dbReference type="SAM" id="Coils"/>
    </source>
</evidence>
<reference evidence="2 3" key="1">
    <citation type="journal article" date="2014" name="PLoS Genet.">
        <title>Phylogenetically driven sequencing of extremely halophilic archaea reveals strategies for static and dynamic osmo-response.</title>
        <authorList>
            <person name="Becker E.A."/>
            <person name="Seitzer P.M."/>
            <person name="Tritt A."/>
            <person name="Larsen D."/>
            <person name="Krusor M."/>
            <person name="Yao A.I."/>
            <person name="Wu D."/>
            <person name="Madern D."/>
            <person name="Eisen J.A."/>
            <person name="Darling A.E."/>
            <person name="Facciotti M.T."/>
        </authorList>
    </citation>
    <scope>NUCLEOTIDE SEQUENCE [LARGE SCALE GENOMIC DNA]</scope>
    <source>
        <strain evidence="2 3">2-9-1</strain>
    </source>
</reference>
<feature type="coiled-coil region" evidence="1">
    <location>
        <begin position="98"/>
        <end position="125"/>
    </location>
</feature>